<dbReference type="Pfam" id="PF13458">
    <property type="entry name" value="Peripla_BP_6"/>
    <property type="match status" value="1"/>
</dbReference>
<evidence type="ECO:0000313" key="7">
    <source>
        <dbReference type="Proteomes" id="UP001595621"/>
    </source>
</evidence>
<keyword evidence="3" id="KW-0732">Signal</keyword>
<dbReference type="InterPro" id="IPR028081">
    <property type="entry name" value="Leu-bd"/>
</dbReference>
<name>A0ABV7GA48_9GAMM</name>
<keyword evidence="7" id="KW-1185">Reference proteome</keyword>
<dbReference type="PRINTS" id="PR00337">
    <property type="entry name" value="LEUILEVALBP"/>
</dbReference>
<organism evidence="6 7">
    <name type="scientific">Shewanella submarina</name>
    <dbReference type="NCBI Taxonomy" id="2016376"/>
    <lineage>
        <taxon>Bacteria</taxon>
        <taxon>Pseudomonadati</taxon>
        <taxon>Pseudomonadota</taxon>
        <taxon>Gammaproteobacteria</taxon>
        <taxon>Alteromonadales</taxon>
        <taxon>Shewanellaceae</taxon>
        <taxon>Shewanella</taxon>
    </lineage>
</organism>
<dbReference type="InterPro" id="IPR028082">
    <property type="entry name" value="Peripla_BP_I"/>
</dbReference>
<gene>
    <name evidence="6" type="ORF">ACFOE0_03235</name>
</gene>
<comment type="caution">
    <text evidence="6">The sequence shown here is derived from an EMBL/GenBank/DDBJ whole genome shotgun (WGS) entry which is preliminary data.</text>
</comment>
<comment type="similarity">
    <text evidence="1">Belongs to the leucine-binding protein family.</text>
</comment>
<dbReference type="EMBL" id="JBHRTD010000006">
    <property type="protein sequence ID" value="MFC3137196.1"/>
    <property type="molecule type" value="Genomic_DNA"/>
</dbReference>
<reference evidence="7" key="1">
    <citation type="journal article" date="2019" name="Int. J. Syst. Evol. Microbiol.">
        <title>The Global Catalogue of Microorganisms (GCM) 10K type strain sequencing project: providing services to taxonomists for standard genome sequencing and annotation.</title>
        <authorList>
            <consortium name="The Broad Institute Genomics Platform"/>
            <consortium name="The Broad Institute Genome Sequencing Center for Infectious Disease"/>
            <person name="Wu L."/>
            <person name="Ma J."/>
        </authorList>
    </citation>
    <scope>NUCLEOTIDE SEQUENCE [LARGE SCALE GENOMIC DNA]</scope>
    <source>
        <strain evidence="7">KCTC 52277</strain>
    </source>
</reference>
<dbReference type="CDD" id="cd19978">
    <property type="entry name" value="PBP1_ABC_ligand_binding-like"/>
    <property type="match status" value="1"/>
</dbReference>
<sequence>MNPGLLSALNSMKPKVSFLLLSVFTLIAVNLPQSKADTIKIGMSTALEGPAQGLGTNVKAGVESYFGKVNAAGGINGKSLQLVALNDGYEPDKAADNMQHLIEKEKVFAVLGNVGTPTAVVTVPIANKMKTPLVGAITGAGLLRKDPPDRYVINYRASYAQETAAMIDGLLAQGIKPEEIAFFTQKDGYGDAGYSGGVSALKRNGFSNTDSLAHGRYQRNTTNVEEGLLTVLSADVEPRAIIMVGAYKPCAEFIKLAKDELPNALFLNVSFVGSIPLKQELGDKSEGIIVTQVVPHFNSSLNTVKEFRSDLQKYGNGVAPGFLSLEGYLAAKMLVMGIQNANGVSSPENIVDGLNNLNQFDMGIGVPLSLSEDKHQASDQVWPTRIKNGEYVVLDWSDI</sequence>
<dbReference type="InterPro" id="IPR000709">
    <property type="entry name" value="Leu_Ile_Val-bd"/>
</dbReference>
<proteinExistence type="inferred from homology"/>
<protein>
    <submittedName>
        <fullName evidence="6">ABC transporter substrate-binding protein</fullName>
    </submittedName>
</protein>
<dbReference type="Gene3D" id="3.40.50.2300">
    <property type="match status" value="2"/>
</dbReference>
<evidence type="ECO:0000256" key="1">
    <source>
        <dbReference type="ARBA" id="ARBA00010062"/>
    </source>
</evidence>
<evidence type="ECO:0000259" key="5">
    <source>
        <dbReference type="Pfam" id="PF13458"/>
    </source>
</evidence>
<keyword evidence="2" id="KW-0813">Transport</keyword>
<dbReference type="RefSeq" id="WP_248935481.1">
    <property type="nucleotide sequence ID" value="NZ_JAKILF010000002.1"/>
</dbReference>
<dbReference type="SUPFAM" id="SSF53822">
    <property type="entry name" value="Periplasmic binding protein-like I"/>
    <property type="match status" value="1"/>
</dbReference>
<dbReference type="PANTHER" id="PTHR47235">
    <property type="entry name" value="BLR6548 PROTEIN"/>
    <property type="match status" value="1"/>
</dbReference>
<dbReference type="PANTHER" id="PTHR47235:SF1">
    <property type="entry name" value="BLR6548 PROTEIN"/>
    <property type="match status" value="1"/>
</dbReference>
<accession>A0ABV7GA48</accession>
<feature type="domain" description="Leucine-binding protein" evidence="5">
    <location>
        <begin position="38"/>
        <end position="389"/>
    </location>
</feature>
<evidence type="ECO:0000313" key="6">
    <source>
        <dbReference type="EMBL" id="MFC3137196.1"/>
    </source>
</evidence>
<dbReference type="Proteomes" id="UP001595621">
    <property type="component" value="Unassembled WGS sequence"/>
</dbReference>
<evidence type="ECO:0000256" key="4">
    <source>
        <dbReference type="ARBA" id="ARBA00022970"/>
    </source>
</evidence>
<keyword evidence="4" id="KW-0029">Amino-acid transport</keyword>
<evidence type="ECO:0000256" key="3">
    <source>
        <dbReference type="ARBA" id="ARBA00022729"/>
    </source>
</evidence>
<evidence type="ECO:0000256" key="2">
    <source>
        <dbReference type="ARBA" id="ARBA00022448"/>
    </source>
</evidence>